<feature type="domain" description="Amidase" evidence="1">
    <location>
        <begin position="27"/>
        <end position="452"/>
    </location>
</feature>
<protein>
    <submittedName>
        <fullName evidence="2">Amidase</fullName>
    </submittedName>
</protein>
<dbReference type="SUPFAM" id="SSF75304">
    <property type="entry name" value="Amidase signature (AS) enzymes"/>
    <property type="match status" value="1"/>
</dbReference>
<dbReference type="PANTHER" id="PTHR11895:SF76">
    <property type="entry name" value="INDOLEACETAMIDE HYDROLASE"/>
    <property type="match status" value="1"/>
</dbReference>
<gene>
    <name evidence="2" type="ORF">CGZ94_13695</name>
</gene>
<proteinExistence type="predicted"/>
<dbReference type="GO" id="GO:0003824">
    <property type="term" value="F:catalytic activity"/>
    <property type="evidence" value="ECO:0007669"/>
    <property type="project" value="InterPro"/>
</dbReference>
<dbReference type="Gene3D" id="3.90.1300.10">
    <property type="entry name" value="Amidase signature (AS) domain"/>
    <property type="match status" value="1"/>
</dbReference>
<dbReference type="InterPro" id="IPR036928">
    <property type="entry name" value="AS_sf"/>
</dbReference>
<evidence type="ECO:0000259" key="1">
    <source>
        <dbReference type="Pfam" id="PF01425"/>
    </source>
</evidence>
<evidence type="ECO:0000313" key="2">
    <source>
        <dbReference type="EMBL" id="OYO12932.1"/>
    </source>
</evidence>
<name>A0A255GBU5_9ACTN</name>
<dbReference type="Pfam" id="PF01425">
    <property type="entry name" value="Amidase"/>
    <property type="match status" value="1"/>
</dbReference>
<dbReference type="RefSeq" id="WP_094405950.1">
    <property type="nucleotide sequence ID" value="NZ_NMVN01000012.1"/>
</dbReference>
<dbReference type="Proteomes" id="UP000215896">
    <property type="component" value="Unassembled WGS sequence"/>
</dbReference>
<dbReference type="PANTHER" id="PTHR11895">
    <property type="entry name" value="TRANSAMIDASE"/>
    <property type="match status" value="1"/>
</dbReference>
<reference evidence="2 3" key="1">
    <citation type="submission" date="2017-07" db="EMBL/GenBank/DDBJ databases">
        <title>Draft whole genome sequences of clinical Proprionibacteriaceae strains.</title>
        <authorList>
            <person name="Bernier A.-M."/>
            <person name="Bernard K."/>
            <person name="Domingo M.-C."/>
        </authorList>
    </citation>
    <scope>NUCLEOTIDE SEQUENCE [LARGE SCALE GENOMIC DNA]</scope>
    <source>
        <strain evidence="2 3">NML 030167</strain>
    </source>
</reference>
<dbReference type="InterPro" id="IPR000120">
    <property type="entry name" value="Amidase"/>
</dbReference>
<comment type="caution">
    <text evidence="2">The sequence shown here is derived from an EMBL/GenBank/DDBJ whole genome shotgun (WGS) entry which is preliminary data.</text>
</comment>
<dbReference type="InterPro" id="IPR023631">
    <property type="entry name" value="Amidase_dom"/>
</dbReference>
<dbReference type="NCBIfam" id="NF005686">
    <property type="entry name" value="PRK07486.1"/>
    <property type="match status" value="1"/>
</dbReference>
<sequence>MTDPELCFLPATRLAAAIADGEISSREATEAFLAQIERVNPRVNAVVTLVAEQALDAAARADDHAANNDDLPVLHGVPMLHKDVHDTAGIRTTQGSPIFADHVPATDDLVIERLHAAGVITLGKTNVPEFAAGSHTFNPVFGRTDNPYDTSRSAGGSSGGQTVALATGMTPLGDGTDLGGSLRNPAAFCNVVGLRPSPGRVPQAPDSFGQYTLTTSGPLARSVDDVALLLSAMAGPDLRAPASLSDPGSRFRSVPEVDPRQLRVAVSADFGGRFGVDPQIVGAVRQAAETLASLGVRVDETLPDLRDADEVFRTRRAWQFASNLGRVVDRHPERVKKSVHDNVAAGRALTVTDLTRAMVRGERLYQRMREFFTGYDALLVPTTQVLPFDAELEYPTEIAGKPMANYLEWMRSCSDITATGMPALSLPGGFSTEGWPIGVQLVAGPRADLRLLSVAKVLEQATRYADRRPGVLDDPAG</sequence>
<evidence type="ECO:0000313" key="3">
    <source>
        <dbReference type="Proteomes" id="UP000215896"/>
    </source>
</evidence>
<dbReference type="OrthoDB" id="9811471at2"/>
<keyword evidence="3" id="KW-1185">Reference proteome</keyword>
<dbReference type="EMBL" id="NMVO01000014">
    <property type="protein sequence ID" value="OYO12932.1"/>
    <property type="molecule type" value="Genomic_DNA"/>
</dbReference>
<organism evidence="2 3">
    <name type="scientific">Enemella evansiae</name>
    <dbReference type="NCBI Taxonomy" id="2016499"/>
    <lineage>
        <taxon>Bacteria</taxon>
        <taxon>Bacillati</taxon>
        <taxon>Actinomycetota</taxon>
        <taxon>Actinomycetes</taxon>
        <taxon>Propionibacteriales</taxon>
        <taxon>Propionibacteriaceae</taxon>
        <taxon>Enemella</taxon>
    </lineage>
</organism>
<dbReference type="AlphaFoldDB" id="A0A255GBU5"/>
<accession>A0A255GBU5</accession>